<reference evidence="1" key="1">
    <citation type="submission" date="2021-05" db="EMBL/GenBank/DDBJ databases">
        <authorList>
            <person name="Scholz U."/>
            <person name="Mascher M."/>
            <person name="Fiebig A."/>
        </authorList>
    </citation>
    <scope>NUCLEOTIDE SEQUENCE [LARGE SCALE GENOMIC DNA]</scope>
</reference>
<dbReference type="Proteomes" id="UP001732700">
    <property type="component" value="Chromosome 4D"/>
</dbReference>
<evidence type="ECO:0000313" key="2">
    <source>
        <dbReference type="Proteomes" id="UP001732700"/>
    </source>
</evidence>
<name>A0ACD5X323_AVESA</name>
<sequence>MKAKHKRTVRFCPGIKGEMVDYEVELVWANLCQRFLFFEYLPKGSLDKKITDAYHGHEWTRQYQIMKGICDGLYYLHIVQLDMKPTNILLDFNEMSKIADFGISRCFDEKQSWVITSNLIGTIGYLAPELYVSGQITFKSDIYSLGVIIMEILTGKKNMSPNEKTGYTTYNEYASCNKNCASLPIISLKNK</sequence>
<reference evidence="1" key="2">
    <citation type="submission" date="2025-09" db="UniProtKB">
        <authorList>
            <consortium name="EnsemblPlants"/>
        </authorList>
    </citation>
    <scope>IDENTIFICATION</scope>
</reference>
<keyword evidence="2" id="KW-1185">Reference proteome</keyword>
<dbReference type="EnsemblPlants" id="AVESA.00010b.r2.4DG0730960.1">
    <property type="protein sequence ID" value="AVESA.00010b.r2.4DG0730960.1.CDS"/>
    <property type="gene ID" value="AVESA.00010b.r2.4DG0730960"/>
</dbReference>
<accession>A0ACD5X323</accession>
<evidence type="ECO:0000313" key="1">
    <source>
        <dbReference type="EnsemblPlants" id="AVESA.00010b.r2.4DG0730960.1.CDS"/>
    </source>
</evidence>
<organism evidence="1 2">
    <name type="scientific">Avena sativa</name>
    <name type="common">Oat</name>
    <dbReference type="NCBI Taxonomy" id="4498"/>
    <lineage>
        <taxon>Eukaryota</taxon>
        <taxon>Viridiplantae</taxon>
        <taxon>Streptophyta</taxon>
        <taxon>Embryophyta</taxon>
        <taxon>Tracheophyta</taxon>
        <taxon>Spermatophyta</taxon>
        <taxon>Magnoliopsida</taxon>
        <taxon>Liliopsida</taxon>
        <taxon>Poales</taxon>
        <taxon>Poaceae</taxon>
        <taxon>BOP clade</taxon>
        <taxon>Pooideae</taxon>
        <taxon>Poodae</taxon>
        <taxon>Poeae</taxon>
        <taxon>Poeae Chloroplast Group 1 (Aveneae type)</taxon>
        <taxon>Aveninae</taxon>
        <taxon>Avena</taxon>
    </lineage>
</organism>
<proteinExistence type="predicted"/>
<protein>
    <submittedName>
        <fullName evidence="1">Uncharacterized protein</fullName>
    </submittedName>
</protein>